<dbReference type="RefSeq" id="XP_028141196.1">
    <property type="nucleotide sequence ID" value="XM_028285395.1"/>
</dbReference>
<reference evidence="1" key="1">
    <citation type="submission" date="2025-08" db="UniProtKB">
        <authorList>
            <consortium name="RefSeq"/>
        </authorList>
    </citation>
    <scope>IDENTIFICATION</scope>
</reference>
<accession>A0A6P7FXK5</accession>
<dbReference type="AlphaFoldDB" id="A0A6P7FXK5"/>
<dbReference type="InParanoid" id="A0A6P7FXK5"/>
<organism evidence="1">
    <name type="scientific">Diabrotica virgifera virgifera</name>
    <name type="common">western corn rootworm</name>
    <dbReference type="NCBI Taxonomy" id="50390"/>
    <lineage>
        <taxon>Eukaryota</taxon>
        <taxon>Metazoa</taxon>
        <taxon>Ecdysozoa</taxon>
        <taxon>Arthropoda</taxon>
        <taxon>Hexapoda</taxon>
        <taxon>Insecta</taxon>
        <taxon>Pterygota</taxon>
        <taxon>Neoptera</taxon>
        <taxon>Endopterygota</taxon>
        <taxon>Coleoptera</taxon>
        <taxon>Polyphaga</taxon>
        <taxon>Cucujiformia</taxon>
        <taxon>Chrysomeloidea</taxon>
        <taxon>Chrysomelidae</taxon>
        <taxon>Galerucinae</taxon>
        <taxon>Diabroticina</taxon>
        <taxon>Diabroticites</taxon>
        <taxon>Diabrotica</taxon>
    </lineage>
</organism>
<gene>
    <name evidence="1" type="primary">LOC114335199</name>
</gene>
<proteinExistence type="predicted"/>
<protein>
    <submittedName>
        <fullName evidence="1">Uncharacterized protein LOC114335199</fullName>
    </submittedName>
</protein>
<name>A0A6P7FXK5_DIAVI</name>
<evidence type="ECO:0000313" key="1">
    <source>
        <dbReference type="RefSeq" id="XP_028141196.1"/>
    </source>
</evidence>
<sequence>MDTYISFHFDFDISNIQYFKMSRFGCNTDENINEIIESNIPKNTVYSKKFVWKAFMDFCNDRKYELDGNRTVEELASILKDWAVNMRRKDGTEFKEATVKTMWNLTSKLLQEKYYKEMKVIIDPFKSVVFQQARAARDSIRRKLQSDPCKRKQSSEALSAVEITKMINLWNEDTPEGLQWKFYHITAVELAW</sequence>